<gene>
    <name evidence="1" type="ORF">B6N60_05291</name>
</gene>
<evidence type="ECO:0000313" key="1">
    <source>
        <dbReference type="EMBL" id="QXE26558.1"/>
    </source>
</evidence>
<dbReference type="AlphaFoldDB" id="A0A975TEA1"/>
<dbReference type="EMBL" id="CP021056">
    <property type="protein sequence ID" value="QXE26558.1"/>
    <property type="molecule type" value="Genomic_DNA"/>
</dbReference>
<organism evidence="1 2">
    <name type="scientific">Richelia sinica FACHB-800</name>
    <dbReference type="NCBI Taxonomy" id="1357546"/>
    <lineage>
        <taxon>Bacteria</taxon>
        <taxon>Bacillati</taxon>
        <taxon>Cyanobacteriota</taxon>
        <taxon>Cyanophyceae</taxon>
        <taxon>Nostocales</taxon>
        <taxon>Nostocaceae</taxon>
        <taxon>Richelia</taxon>
    </lineage>
</organism>
<dbReference type="KEGG" id="rsin:B6N60_05291"/>
<accession>A0A975TEA1</accession>
<keyword evidence="2" id="KW-1185">Reference proteome</keyword>
<protein>
    <submittedName>
        <fullName evidence="1">Uncharacterized protein</fullName>
    </submittedName>
</protein>
<reference evidence="1" key="1">
    <citation type="submission" date="2017-04" db="EMBL/GenBank/DDBJ databases">
        <title>Genome deletions in a multicellular cyanobacterial endosymbiont for morphological adaptation in marine diatoms.</title>
        <authorList>
            <person name="Wang Y."/>
            <person name="Gao H."/>
            <person name="Li R."/>
            <person name="Xu X."/>
        </authorList>
    </citation>
    <scope>NUCLEOTIDE SEQUENCE</scope>
    <source>
        <strain evidence="1">FACHB 800</strain>
    </source>
</reference>
<dbReference type="Proteomes" id="UP000683511">
    <property type="component" value="Chromosome"/>
</dbReference>
<name>A0A975TEA1_9NOST</name>
<sequence length="43" mass="5091">MAKTSVARAFQLSFSEDYLKLYYRKFPVFEGIFTKVIFCGKFL</sequence>
<proteinExistence type="predicted"/>
<evidence type="ECO:0000313" key="2">
    <source>
        <dbReference type="Proteomes" id="UP000683511"/>
    </source>
</evidence>